<feature type="binding site" evidence="7">
    <location>
        <position position="187"/>
    </location>
    <ligand>
        <name>FAD</name>
        <dbReference type="ChEBI" id="CHEBI:57692"/>
    </ligand>
</feature>
<dbReference type="GO" id="GO:0016491">
    <property type="term" value="F:oxidoreductase activity"/>
    <property type="evidence" value="ECO:0007669"/>
    <property type="project" value="UniProtKB-KW"/>
</dbReference>
<dbReference type="CDD" id="cd06183">
    <property type="entry name" value="cyt_b5_reduct_like"/>
    <property type="match status" value="1"/>
</dbReference>
<keyword evidence="8" id="KW-0812">Transmembrane</keyword>
<feature type="domain" description="FAD-binding FR-type" evidence="9">
    <location>
        <begin position="118"/>
        <end position="219"/>
    </location>
</feature>
<dbReference type="Pfam" id="PF00175">
    <property type="entry name" value="NAD_binding_1"/>
    <property type="match status" value="1"/>
</dbReference>
<evidence type="ECO:0000256" key="8">
    <source>
        <dbReference type="SAM" id="Phobius"/>
    </source>
</evidence>
<dbReference type="Proteomes" id="UP001212841">
    <property type="component" value="Unassembled WGS sequence"/>
</dbReference>
<dbReference type="PRINTS" id="PR00406">
    <property type="entry name" value="CYTB5RDTASE"/>
</dbReference>
<evidence type="ECO:0000256" key="3">
    <source>
        <dbReference type="ARBA" id="ARBA00022630"/>
    </source>
</evidence>
<keyword evidence="5" id="KW-0560">Oxidoreductase</keyword>
<feature type="binding site" evidence="7">
    <location>
        <position position="195"/>
    </location>
    <ligand>
        <name>FAD</name>
        <dbReference type="ChEBI" id="CHEBI:57692"/>
    </ligand>
</feature>
<feature type="binding site" evidence="7">
    <location>
        <position position="172"/>
    </location>
    <ligand>
        <name>FAD</name>
        <dbReference type="ChEBI" id="CHEBI:57692"/>
    </ligand>
</feature>
<evidence type="ECO:0000256" key="7">
    <source>
        <dbReference type="PIRSR" id="PIRSR601834-1"/>
    </source>
</evidence>
<dbReference type="AlphaFoldDB" id="A0AAD5XA17"/>
<keyword evidence="8" id="KW-0472">Membrane</keyword>
<dbReference type="SUPFAM" id="SSF52343">
    <property type="entry name" value="Ferredoxin reductase-like, C-terminal NADP-linked domain"/>
    <property type="match status" value="1"/>
</dbReference>
<feature type="binding site" evidence="7">
    <location>
        <position position="252"/>
    </location>
    <ligand>
        <name>FAD</name>
        <dbReference type="ChEBI" id="CHEBI:57692"/>
    </ligand>
</feature>
<dbReference type="PANTHER" id="PTHR19370">
    <property type="entry name" value="NADH-CYTOCHROME B5 REDUCTASE"/>
    <property type="match status" value="1"/>
</dbReference>
<evidence type="ECO:0000313" key="10">
    <source>
        <dbReference type="EMBL" id="KAJ3056963.1"/>
    </source>
</evidence>
<feature type="transmembrane region" description="Helical" evidence="8">
    <location>
        <begin position="83"/>
        <end position="105"/>
    </location>
</feature>
<feature type="binding site" evidence="7">
    <location>
        <position position="185"/>
    </location>
    <ligand>
        <name>FAD</name>
        <dbReference type="ChEBI" id="CHEBI:57692"/>
    </ligand>
</feature>
<proteinExistence type="inferred from homology"/>
<dbReference type="InterPro" id="IPR017938">
    <property type="entry name" value="Riboflavin_synthase-like_b-brl"/>
</dbReference>
<dbReference type="PROSITE" id="PS51384">
    <property type="entry name" value="FAD_FR"/>
    <property type="match status" value="1"/>
</dbReference>
<keyword evidence="6" id="KW-0520">NAD</keyword>
<keyword evidence="11" id="KW-1185">Reference proteome</keyword>
<comment type="similarity">
    <text evidence="2">Belongs to the flavoprotein pyridine nucleotide cytochrome reductase family.</text>
</comment>
<comment type="caution">
    <text evidence="10">The sequence shown here is derived from an EMBL/GenBank/DDBJ whole genome shotgun (WGS) entry which is preliminary data.</text>
</comment>
<evidence type="ECO:0000256" key="1">
    <source>
        <dbReference type="ARBA" id="ARBA00001974"/>
    </source>
</evidence>
<keyword evidence="8" id="KW-1133">Transmembrane helix</keyword>
<dbReference type="FunFam" id="3.40.50.80:FF:000009">
    <property type="entry name" value="NADH-cytochrome b5 reductase"/>
    <property type="match status" value="1"/>
</dbReference>
<evidence type="ECO:0000256" key="5">
    <source>
        <dbReference type="ARBA" id="ARBA00023002"/>
    </source>
</evidence>
<accession>A0AAD5XA17</accession>
<dbReference type="Gene3D" id="2.40.30.10">
    <property type="entry name" value="Translation factors"/>
    <property type="match status" value="1"/>
</dbReference>
<dbReference type="InterPro" id="IPR001834">
    <property type="entry name" value="CBR-like"/>
</dbReference>
<evidence type="ECO:0000256" key="6">
    <source>
        <dbReference type="ARBA" id="ARBA00023027"/>
    </source>
</evidence>
<feature type="binding site" evidence="7">
    <location>
        <position position="194"/>
    </location>
    <ligand>
        <name>FAD</name>
        <dbReference type="ChEBI" id="CHEBI:57692"/>
    </ligand>
</feature>
<name>A0AAD5XA17_9FUNG</name>
<dbReference type="InterPro" id="IPR039261">
    <property type="entry name" value="FNR_nucleotide-bd"/>
</dbReference>
<evidence type="ECO:0000256" key="4">
    <source>
        <dbReference type="ARBA" id="ARBA00022827"/>
    </source>
</evidence>
<dbReference type="InterPro" id="IPR017927">
    <property type="entry name" value="FAD-bd_FR_type"/>
</dbReference>
<evidence type="ECO:0000259" key="9">
    <source>
        <dbReference type="PROSITE" id="PS51384"/>
    </source>
</evidence>
<dbReference type="EMBL" id="JADGJD010000015">
    <property type="protein sequence ID" value="KAJ3056963.1"/>
    <property type="molecule type" value="Genomic_DNA"/>
</dbReference>
<keyword evidence="4 7" id="KW-0274">FAD</keyword>
<dbReference type="Pfam" id="PF00970">
    <property type="entry name" value="FAD_binding_6"/>
    <property type="match status" value="1"/>
</dbReference>
<evidence type="ECO:0000313" key="11">
    <source>
        <dbReference type="Proteomes" id="UP001212841"/>
    </source>
</evidence>
<sequence length="384" mass="43560">MKNVTSLLPRLLGPSRISPSIFSKRYIASFPTTLRQRTPLLPRNLIPLTHPTTPTSLSPLRLFQRRTIYDEPLKVKRATMNDIIPICIFIGMVVFVVGYDAYYYIYEWDGPPAALSPTEFRKFTVQEIIPITHDTQLIRFTYFQPGGNKVGTVPMPSHVIVKDDTCQIARAYTPINYTDGFFDLLVKRYPEGSVSRFLHGAKVGDRIEIRGPIQSFPYTPNMVEELGMTHWELTQPPYGTYQAQVAAGTGITPMYQLIKRILKDRKDKTKITLVFANKTPDDIPLWNELRTLEAHHAEYFQMYYTVDDTKGEKDWTGGVGFVDQRMLKAYMPDPAKGDKSAVLVCGPEGFVRHVAGGKPNEEEQGPLGGLLKSLGFTERQVFKF</sequence>
<keyword evidence="3 7" id="KW-0285">Flavoprotein</keyword>
<dbReference type="Gene3D" id="3.40.50.80">
    <property type="entry name" value="Nucleotide-binding domain of ferredoxin-NADP reductase (FNR) module"/>
    <property type="match status" value="1"/>
</dbReference>
<dbReference type="SUPFAM" id="SSF63380">
    <property type="entry name" value="Riboflavin synthase domain-like"/>
    <property type="match status" value="1"/>
</dbReference>
<comment type="cofactor">
    <cofactor evidence="1 7">
        <name>FAD</name>
        <dbReference type="ChEBI" id="CHEBI:57692"/>
    </cofactor>
</comment>
<gene>
    <name evidence="10" type="ORF">HK097_002341</name>
</gene>
<reference evidence="10" key="1">
    <citation type="submission" date="2020-05" db="EMBL/GenBank/DDBJ databases">
        <title>Phylogenomic resolution of chytrid fungi.</title>
        <authorList>
            <person name="Stajich J.E."/>
            <person name="Amses K."/>
            <person name="Simmons R."/>
            <person name="Seto K."/>
            <person name="Myers J."/>
            <person name="Bonds A."/>
            <person name="Quandt C.A."/>
            <person name="Barry K."/>
            <person name="Liu P."/>
            <person name="Grigoriev I."/>
            <person name="Longcore J.E."/>
            <person name="James T.Y."/>
        </authorList>
    </citation>
    <scope>NUCLEOTIDE SEQUENCE</scope>
    <source>
        <strain evidence="10">JEL0318</strain>
    </source>
</reference>
<evidence type="ECO:0000256" key="2">
    <source>
        <dbReference type="ARBA" id="ARBA00006105"/>
    </source>
</evidence>
<dbReference type="InterPro" id="IPR001433">
    <property type="entry name" value="OxRdtase_FAD/NAD-bd"/>
</dbReference>
<feature type="binding site" evidence="7">
    <location>
        <position position="170"/>
    </location>
    <ligand>
        <name>FAD</name>
        <dbReference type="ChEBI" id="CHEBI:57692"/>
    </ligand>
</feature>
<organism evidence="10 11">
    <name type="scientific">Rhizophlyctis rosea</name>
    <dbReference type="NCBI Taxonomy" id="64517"/>
    <lineage>
        <taxon>Eukaryota</taxon>
        <taxon>Fungi</taxon>
        <taxon>Fungi incertae sedis</taxon>
        <taxon>Chytridiomycota</taxon>
        <taxon>Chytridiomycota incertae sedis</taxon>
        <taxon>Chytridiomycetes</taxon>
        <taxon>Rhizophlyctidales</taxon>
        <taxon>Rhizophlyctidaceae</taxon>
        <taxon>Rhizophlyctis</taxon>
    </lineage>
</organism>
<protein>
    <recommendedName>
        <fullName evidence="9">FAD-binding FR-type domain-containing protein</fullName>
    </recommendedName>
</protein>
<dbReference type="InterPro" id="IPR008333">
    <property type="entry name" value="Cbr1-like_FAD-bd_dom"/>
</dbReference>